<gene>
    <name evidence="2" type="ORF">WY13_01482</name>
</gene>
<dbReference type="AlphaFoldDB" id="A0A166R1X7"/>
<feature type="domain" description="CobW/HypB/UreG nucleotide-binding" evidence="1">
    <location>
        <begin position="6"/>
        <end position="116"/>
    </location>
</feature>
<dbReference type="PATRIC" id="fig|1538.10.peg.392"/>
<protein>
    <submittedName>
        <fullName evidence="2">CobW/HypB/UreG, nucleotide-binding domain</fullName>
    </submittedName>
</protein>
<name>A0A166R1X7_9CLOT</name>
<dbReference type="EMBL" id="LITT01000011">
    <property type="protein sequence ID" value="OAA90578.1"/>
    <property type="molecule type" value="Genomic_DNA"/>
</dbReference>
<comment type="caution">
    <text evidence="2">The sequence shown here is derived from an EMBL/GenBank/DDBJ whole genome shotgun (WGS) entry which is preliminary data.</text>
</comment>
<evidence type="ECO:0000259" key="1">
    <source>
        <dbReference type="Pfam" id="PF02492"/>
    </source>
</evidence>
<dbReference type="InterPro" id="IPR027417">
    <property type="entry name" value="P-loop_NTPase"/>
</dbReference>
<evidence type="ECO:0000313" key="3">
    <source>
        <dbReference type="Proteomes" id="UP000077407"/>
    </source>
</evidence>
<dbReference type="Gene3D" id="3.40.50.300">
    <property type="entry name" value="P-loop containing nucleotide triphosphate hydrolases"/>
    <property type="match status" value="1"/>
</dbReference>
<dbReference type="InterPro" id="IPR003495">
    <property type="entry name" value="CobW/HypB/UreG_nucleotide-bd"/>
</dbReference>
<dbReference type="Pfam" id="PF02492">
    <property type="entry name" value="cobW"/>
    <property type="match status" value="1"/>
</dbReference>
<accession>A0A166R1X7</accession>
<reference evidence="2 3" key="1">
    <citation type="journal article" date="2015" name="Biotechnol. Bioeng.">
        <title>Genome sequence and phenotypic characterization of Caulobacter segnis.</title>
        <authorList>
            <person name="Patel S."/>
            <person name="Fletcher B."/>
            <person name="Scott D.C."/>
            <person name="Ely B."/>
        </authorList>
    </citation>
    <scope>NUCLEOTIDE SEQUENCE [LARGE SCALE GENOMIC DNA]</scope>
    <source>
        <strain evidence="2 3">ERI-2</strain>
    </source>
</reference>
<sequence length="125" mass="14292">MLDDKLPIKEIYAGCICCSLVKKFKESIEKLTLIYKPEHIFIKPSGVGNLSDIVKVCKKISENSDFLTRINHLIIIVDVSAFDDYLDNFGGFYLDQIQNANIIFLSRVDNIDDKKLKIKCSVLYL</sequence>
<proteinExistence type="predicted"/>
<dbReference type="RefSeq" id="WP_242866351.1">
    <property type="nucleotide sequence ID" value="NZ_LITT01000011.1"/>
</dbReference>
<evidence type="ECO:0000313" key="2">
    <source>
        <dbReference type="EMBL" id="OAA90578.1"/>
    </source>
</evidence>
<organism evidence="2 3">
    <name type="scientific">Clostridium ljungdahlii</name>
    <dbReference type="NCBI Taxonomy" id="1538"/>
    <lineage>
        <taxon>Bacteria</taxon>
        <taxon>Bacillati</taxon>
        <taxon>Bacillota</taxon>
        <taxon>Clostridia</taxon>
        <taxon>Eubacteriales</taxon>
        <taxon>Clostridiaceae</taxon>
        <taxon>Clostridium</taxon>
    </lineage>
</organism>
<dbReference type="Proteomes" id="UP000077407">
    <property type="component" value="Unassembled WGS sequence"/>
</dbReference>